<dbReference type="Proteomes" id="UP000298030">
    <property type="component" value="Unassembled WGS sequence"/>
</dbReference>
<protein>
    <submittedName>
        <fullName evidence="2">Uncharacterized protein</fullName>
    </submittedName>
</protein>
<keyword evidence="1" id="KW-0812">Transmembrane</keyword>
<evidence type="ECO:0000256" key="1">
    <source>
        <dbReference type="SAM" id="Phobius"/>
    </source>
</evidence>
<sequence length="57" mass="5930">MGMDRDSASNARPPPGIPIIVIATGAFGSVTTAQLCTIGALTRRVAGCRLVIETMDR</sequence>
<reference evidence="2 3" key="1">
    <citation type="journal article" date="2019" name="Nat. Ecol. Evol.">
        <title>Megaphylogeny resolves global patterns of mushroom evolution.</title>
        <authorList>
            <person name="Varga T."/>
            <person name="Krizsan K."/>
            <person name="Foldi C."/>
            <person name="Dima B."/>
            <person name="Sanchez-Garcia M."/>
            <person name="Sanchez-Ramirez S."/>
            <person name="Szollosi G.J."/>
            <person name="Szarkandi J.G."/>
            <person name="Papp V."/>
            <person name="Albert L."/>
            <person name="Andreopoulos W."/>
            <person name="Angelini C."/>
            <person name="Antonin V."/>
            <person name="Barry K.W."/>
            <person name="Bougher N.L."/>
            <person name="Buchanan P."/>
            <person name="Buyck B."/>
            <person name="Bense V."/>
            <person name="Catcheside P."/>
            <person name="Chovatia M."/>
            <person name="Cooper J."/>
            <person name="Damon W."/>
            <person name="Desjardin D."/>
            <person name="Finy P."/>
            <person name="Geml J."/>
            <person name="Haridas S."/>
            <person name="Hughes K."/>
            <person name="Justo A."/>
            <person name="Karasinski D."/>
            <person name="Kautmanova I."/>
            <person name="Kiss B."/>
            <person name="Kocsube S."/>
            <person name="Kotiranta H."/>
            <person name="LaButti K.M."/>
            <person name="Lechner B.E."/>
            <person name="Liimatainen K."/>
            <person name="Lipzen A."/>
            <person name="Lukacs Z."/>
            <person name="Mihaltcheva S."/>
            <person name="Morgado L.N."/>
            <person name="Niskanen T."/>
            <person name="Noordeloos M.E."/>
            <person name="Ohm R.A."/>
            <person name="Ortiz-Santana B."/>
            <person name="Ovrebo C."/>
            <person name="Racz N."/>
            <person name="Riley R."/>
            <person name="Savchenko A."/>
            <person name="Shiryaev A."/>
            <person name="Soop K."/>
            <person name="Spirin V."/>
            <person name="Szebenyi C."/>
            <person name="Tomsovsky M."/>
            <person name="Tulloss R.E."/>
            <person name="Uehling J."/>
            <person name="Grigoriev I.V."/>
            <person name="Vagvolgyi C."/>
            <person name="Papp T."/>
            <person name="Martin F.M."/>
            <person name="Miettinen O."/>
            <person name="Hibbett D.S."/>
            <person name="Nagy L.G."/>
        </authorList>
    </citation>
    <scope>NUCLEOTIDE SEQUENCE [LARGE SCALE GENOMIC DNA]</scope>
    <source>
        <strain evidence="2 3">FP101781</strain>
    </source>
</reference>
<dbReference type="AlphaFoldDB" id="A0A4Y7TBX3"/>
<evidence type="ECO:0000313" key="3">
    <source>
        <dbReference type="Proteomes" id="UP000298030"/>
    </source>
</evidence>
<feature type="transmembrane region" description="Helical" evidence="1">
    <location>
        <begin position="20"/>
        <end position="41"/>
    </location>
</feature>
<proteinExistence type="predicted"/>
<dbReference type="EMBL" id="QPFP01000019">
    <property type="protein sequence ID" value="TEB31428.1"/>
    <property type="molecule type" value="Genomic_DNA"/>
</dbReference>
<accession>A0A4Y7TBX3</accession>
<keyword evidence="1" id="KW-0472">Membrane</keyword>
<gene>
    <name evidence="2" type="ORF">FA13DRAFT_1732867</name>
</gene>
<comment type="caution">
    <text evidence="2">The sequence shown here is derived from an EMBL/GenBank/DDBJ whole genome shotgun (WGS) entry which is preliminary data.</text>
</comment>
<name>A0A4Y7TBX3_COPMI</name>
<evidence type="ECO:0000313" key="2">
    <source>
        <dbReference type="EMBL" id="TEB31428.1"/>
    </source>
</evidence>
<keyword evidence="3" id="KW-1185">Reference proteome</keyword>
<organism evidence="2 3">
    <name type="scientific">Coprinellus micaceus</name>
    <name type="common">Glistening ink-cap mushroom</name>
    <name type="synonym">Coprinus micaceus</name>
    <dbReference type="NCBI Taxonomy" id="71717"/>
    <lineage>
        <taxon>Eukaryota</taxon>
        <taxon>Fungi</taxon>
        <taxon>Dikarya</taxon>
        <taxon>Basidiomycota</taxon>
        <taxon>Agaricomycotina</taxon>
        <taxon>Agaricomycetes</taxon>
        <taxon>Agaricomycetidae</taxon>
        <taxon>Agaricales</taxon>
        <taxon>Agaricineae</taxon>
        <taxon>Psathyrellaceae</taxon>
        <taxon>Coprinellus</taxon>
    </lineage>
</organism>
<keyword evidence="1" id="KW-1133">Transmembrane helix</keyword>